<dbReference type="OrthoDB" id="9993352at2"/>
<dbReference type="Proteomes" id="UP000031977">
    <property type="component" value="Unassembled WGS sequence"/>
</dbReference>
<protein>
    <submittedName>
        <fullName evidence="1">Uncharacterized protein</fullName>
    </submittedName>
</protein>
<comment type="caution">
    <text evidence="1">The sequence shown here is derived from an EMBL/GenBank/DDBJ whole genome shotgun (WGS) entry which is preliminary data.</text>
</comment>
<keyword evidence="2" id="KW-1185">Reference proteome</keyword>
<evidence type="ECO:0000313" key="2">
    <source>
        <dbReference type="Proteomes" id="UP000031977"/>
    </source>
</evidence>
<dbReference type="STRING" id="50718.SU60_04165"/>
<proteinExistence type="predicted"/>
<accession>A0A0C3EC10</accession>
<reference evidence="1 2" key="1">
    <citation type="submission" date="2015-01" db="EMBL/GenBank/DDBJ databases">
        <title>Draft genome of Vibrio mytili type strain CAIM 528.</title>
        <authorList>
            <person name="Gonzalez-Castillo A."/>
            <person name="Gomez-Gil B."/>
            <person name="Enciso-Ibarra J."/>
        </authorList>
    </citation>
    <scope>NUCLEOTIDE SEQUENCE [LARGE SCALE GENOMIC DNA]</scope>
    <source>
        <strain evidence="1 2">CAIM 528</strain>
    </source>
</reference>
<sequence>MIISLFDTTSYIVPIFMRKISWLGHTLVEVKKQYAIFSNNSRYIWDVLTEDYQGVFRVWRVYKKVSTGSGELNVLFIYTVYVDKVKRKQSDESSCLLSSLMK</sequence>
<evidence type="ECO:0000313" key="1">
    <source>
        <dbReference type="EMBL" id="KIN11968.1"/>
    </source>
</evidence>
<dbReference type="AlphaFoldDB" id="A0A0C3EC10"/>
<gene>
    <name evidence="1" type="ORF">SU60_04165</name>
</gene>
<dbReference type="EMBL" id="JXOK01000009">
    <property type="protein sequence ID" value="KIN11968.1"/>
    <property type="molecule type" value="Genomic_DNA"/>
</dbReference>
<name>A0A0C3EC10_9VIBR</name>
<organism evidence="1 2">
    <name type="scientific">Vibrio mytili</name>
    <dbReference type="NCBI Taxonomy" id="50718"/>
    <lineage>
        <taxon>Bacteria</taxon>
        <taxon>Pseudomonadati</taxon>
        <taxon>Pseudomonadota</taxon>
        <taxon>Gammaproteobacteria</taxon>
        <taxon>Vibrionales</taxon>
        <taxon>Vibrionaceae</taxon>
        <taxon>Vibrio</taxon>
    </lineage>
</organism>